<comment type="caution">
    <text evidence="2">The sequence shown here is derived from an EMBL/GenBank/DDBJ whole genome shotgun (WGS) entry which is preliminary data.</text>
</comment>
<protein>
    <submittedName>
        <fullName evidence="2">DnaJ domain-containing protein</fullName>
    </submittedName>
</protein>
<dbReference type="SMART" id="SM00271">
    <property type="entry name" value="DnaJ"/>
    <property type="match status" value="1"/>
</dbReference>
<dbReference type="Proteomes" id="UP000245207">
    <property type="component" value="Unassembled WGS sequence"/>
</dbReference>
<dbReference type="InterPro" id="IPR018253">
    <property type="entry name" value="DnaJ_domain_CS"/>
</dbReference>
<dbReference type="CDD" id="cd06257">
    <property type="entry name" value="DnaJ"/>
    <property type="match status" value="1"/>
</dbReference>
<name>A0A2U1L668_ARTAN</name>
<dbReference type="PROSITE" id="PS50076">
    <property type="entry name" value="DNAJ_2"/>
    <property type="match status" value="1"/>
</dbReference>
<dbReference type="STRING" id="35608.A0A2U1L668"/>
<reference evidence="2 3" key="1">
    <citation type="journal article" date="2018" name="Mol. Plant">
        <title>The genome of Artemisia annua provides insight into the evolution of Asteraceae family and artemisinin biosynthesis.</title>
        <authorList>
            <person name="Shen Q."/>
            <person name="Zhang L."/>
            <person name="Liao Z."/>
            <person name="Wang S."/>
            <person name="Yan T."/>
            <person name="Shi P."/>
            <person name="Liu M."/>
            <person name="Fu X."/>
            <person name="Pan Q."/>
            <person name="Wang Y."/>
            <person name="Lv Z."/>
            <person name="Lu X."/>
            <person name="Zhang F."/>
            <person name="Jiang W."/>
            <person name="Ma Y."/>
            <person name="Chen M."/>
            <person name="Hao X."/>
            <person name="Li L."/>
            <person name="Tang Y."/>
            <person name="Lv G."/>
            <person name="Zhou Y."/>
            <person name="Sun X."/>
            <person name="Brodelius P.E."/>
            <person name="Rose J.K.C."/>
            <person name="Tang K."/>
        </authorList>
    </citation>
    <scope>NUCLEOTIDE SEQUENCE [LARGE SCALE GENOMIC DNA]</scope>
    <source>
        <strain evidence="3">cv. Huhao1</strain>
        <tissue evidence="2">Leaf</tissue>
    </source>
</reference>
<dbReference type="SUPFAM" id="SSF46565">
    <property type="entry name" value="Chaperone J-domain"/>
    <property type="match status" value="1"/>
</dbReference>
<keyword evidence="3" id="KW-1185">Reference proteome</keyword>
<dbReference type="PANTHER" id="PTHR45098:SF1">
    <property type="entry name" value="DNAJ DOMAIN CONTAINING PROTEIN, EXPRESSED"/>
    <property type="match status" value="1"/>
</dbReference>
<dbReference type="InterPro" id="IPR036869">
    <property type="entry name" value="J_dom_sf"/>
</dbReference>
<organism evidence="2 3">
    <name type="scientific">Artemisia annua</name>
    <name type="common">Sweet wormwood</name>
    <dbReference type="NCBI Taxonomy" id="35608"/>
    <lineage>
        <taxon>Eukaryota</taxon>
        <taxon>Viridiplantae</taxon>
        <taxon>Streptophyta</taxon>
        <taxon>Embryophyta</taxon>
        <taxon>Tracheophyta</taxon>
        <taxon>Spermatophyta</taxon>
        <taxon>Magnoliopsida</taxon>
        <taxon>eudicotyledons</taxon>
        <taxon>Gunneridae</taxon>
        <taxon>Pentapetalae</taxon>
        <taxon>asterids</taxon>
        <taxon>campanulids</taxon>
        <taxon>Asterales</taxon>
        <taxon>Asteraceae</taxon>
        <taxon>Asteroideae</taxon>
        <taxon>Anthemideae</taxon>
        <taxon>Artemisiinae</taxon>
        <taxon>Artemisia</taxon>
    </lineage>
</organism>
<evidence type="ECO:0000313" key="3">
    <source>
        <dbReference type="Proteomes" id="UP000245207"/>
    </source>
</evidence>
<dbReference type="Pfam" id="PF00226">
    <property type="entry name" value="DnaJ"/>
    <property type="match status" value="1"/>
</dbReference>
<evidence type="ECO:0000313" key="2">
    <source>
        <dbReference type="EMBL" id="PWA44500.1"/>
    </source>
</evidence>
<sequence length="86" mass="10117">MEEIVGREKGLQLSTKDIKKAYKLKALELHPDKKPNNTNAVTDFQKLQASYNILKDEYTRKVFDSDLMIRLKEQQEENLEFEQSDV</sequence>
<gene>
    <name evidence="2" type="ORF">CTI12_AA524930</name>
</gene>
<dbReference type="EMBL" id="PKPP01011252">
    <property type="protein sequence ID" value="PWA44500.1"/>
    <property type="molecule type" value="Genomic_DNA"/>
</dbReference>
<dbReference type="InterPro" id="IPR001623">
    <property type="entry name" value="DnaJ_domain"/>
</dbReference>
<dbReference type="PROSITE" id="PS00636">
    <property type="entry name" value="DNAJ_1"/>
    <property type="match status" value="1"/>
</dbReference>
<accession>A0A2U1L668</accession>
<dbReference type="OrthoDB" id="10250354at2759"/>
<proteinExistence type="predicted"/>
<dbReference type="PANTHER" id="PTHR45098">
    <property type="entry name" value="DNAJ DOMAIN CONTAINING PROTEIN, EXPRESSED"/>
    <property type="match status" value="1"/>
</dbReference>
<feature type="domain" description="J" evidence="1">
    <location>
        <begin position="1"/>
        <end position="67"/>
    </location>
</feature>
<dbReference type="AlphaFoldDB" id="A0A2U1L668"/>
<evidence type="ECO:0000259" key="1">
    <source>
        <dbReference type="PROSITE" id="PS50076"/>
    </source>
</evidence>
<dbReference type="Gene3D" id="1.10.287.110">
    <property type="entry name" value="DnaJ domain"/>
    <property type="match status" value="1"/>
</dbReference>